<gene>
    <name evidence="7" type="ORF">IFM89_022053</name>
</gene>
<keyword evidence="8" id="KW-1185">Reference proteome</keyword>
<dbReference type="Pfam" id="PF00153">
    <property type="entry name" value="Mito_carr"/>
    <property type="match status" value="1"/>
</dbReference>
<dbReference type="AlphaFoldDB" id="A0A835IEJ9"/>
<evidence type="ECO:0000256" key="4">
    <source>
        <dbReference type="ARBA" id="ARBA00023136"/>
    </source>
</evidence>
<evidence type="ECO:0000313" key="7">
    <source>
        <dbReference type="EMBL" id="KAF9615123.1"/>
    </source>
</evidence>
<evidence type="ECO:0000256" key="2">
    <source>
        <dbReference type="ARBA" id="ARBA00022692"/>
    </source>
</evidence>
<evidence type="ECO:0000256" key="5">
    <source>
        <dbReference type="PROSITE-ProRule" id="PRU00282"/>
    </source>
</evidence>
<comment type="subcellular location">
    <subcellularLocation>
        <location evidence="1">Membrane</location>
        <topology evidence="1">Multi-pass membrane protein</topology>
    </subcellularLocation>
</comment>
<dbReference type="Proteomes" id="UP000631114">
    <property type="component" value="Unassembled WGS sequence"/>
</dbReference>
<comment type="caution">
    <text evidence="7">The sequence shown here is derived from an EMBL/GenBank/DDBJ whole genome shotgun (WGS) entry which is preliminary data.</text>
</comment>
<keyword evidence="4 5" id="KW-0472">Membrane</keyword>
<name>A0A835IEJ9_9MAGN</name>
<organism evidence="7 8">
    <name type="scientific">Coptis chinensis</name>
    <dbReference type="NCBI Taxonomy" id="261450"/>
    <lineage>
        <taxon>Eukaryota</taxon>
        <taxon>Viridiplantae</taxon>
        <taxon>Streptophyta</taxon>
        <taxon>Embryophyta</taxon>
        <taxon>Tracheophyta</taxon>
        <taxon>Spermatophyta</taxon>
        <taxon>Magnoliopsida</taxon>
        <taxon>Ranunculales</taxon>
        <taxon>Ranunculaceae</taxon>
        <taxon>Coptidoideae</taxon>
        <taxon>Coptis</taxon>
    </lineage>
</organism>
<dbReference type="InterPro" id="IPR018108">
    <property type="entry name" value="MCP_transmembrane"/>
</dbReference>
<evidence type="ECO:0000256" key="3">
    <source>
        <dbReference type="ARBA" id="ARBA00022737"/>
    </source>
</evidence>
<keyword evidence="2 5" id="KW-0812">Transmembrane</keyword>
<keyword evidence="3" id="KW-0677">Repeat</keyword>
<evidence type="ECO:0000256" key="6">
    <source>
        <dbReference type="RuleBase" id="RU000488"/>
    </source>
</evidence>
<dbReference type="PROSITE" id="PS50920">
    <property type="entry name" value="SOLCAR"/>
    <property type="match status" value="1"/>
</dbReference>
<dbReference type="OrthoDB" id="270584at2759"/>
<accession>A0A835IEJ9</accession>
<dbReference type="Gene3D" id="1.50.40.10">
    <property type="entry name" value="Mitochondrial carrier domain"/>
    <property type="match status" value="1"/>
</dbReference>
<proteinExistence type="inferred from homology"/>
<protein>
    <submittedName>
        <fullName evidence="7">Uncharacterized protein</fullName>
    </submittedName>
</protein>
<keyword evidence="6" id="KW-0813">Transport</keyword>
<feature type="repeat" description="Solcar" evidence="5">
    <location>
        <begin position="15"/>
        <end position="102"/>
    </location>
</feature>
<dbReference type="EMBL" id="JADFTS010000003">
    <property type="protein sequence ID" value="KAF9615123.1"/>
    <property type="molecule type" value="Genomic_DNA"/>
</dbReference>
<evidence type="ECO:0000313" key="8">
    <source>
        <dbReference type="Proteomes" id="UP000631114"/>
    </source>
</evidence>
<comment type="similarity">
    <text evidence="6">Belongs to the mitochondrial carrier (TC 2.A.29) family.</text>
</comment>
<dbReference type="InterPro" id="IPR023395">
    <property type="entry name" value="MCP_dom_sf"/>
</dbReference>
<evidence type="ECO:0000256" key="1">
    <source>
        <dbReference type="ARBA" id="ARBA00004141"/>
    </source>
</evidence>
<dbReference type="PROSITE" id="PS51257">
    <property type="entry name" value="PROKAR_LIPOPROTEIN"/>
    <property type="match status" value="1"/>
</dbReference>
<dbReference type="PANTHER" id="PTHR24089">
    <property type="entry name" value="SOLUTE CARRIER FAMILY 25"/>
    <property type="match status" value="1"/>
</dbReference>
<dbReference type="SUPFAM" id="SSF103506">
    <property type="entry name" value="Mitochondrial carrier"/>
    <property type="match status" value="1"/>
</dbReference>
<dbReference type="GO" id="GO:0016020">
    <property type="term" value="C:membrane"/>
    <property type="evidence" value="ECO:0007669"/>
    <property type="project" value="UniProtKB-SubCell"/>
</dbReference>
<reference evidence="7 8" key="1">
    <citation type="submission" date="2020-10" db="EMBL/GenBank/DDBJ databases">
        <title>The Coptis chinensis genome and diversification of protoberbering-type alkaloids.</title>
        <authorList>
            <person name="Wang B."/>
            <person name="Shu S."/>
            <person name="Song C."/>
            <person name="Liu Y."/>
        </authorList>
    </citation>
    <scope>NUCLEOTIDE SEQUENCE [LARGE SCALE GENOMIC DNA]</scope>
    <source>
        <strain evidence="7">HL-2020</strain>
        <tissue evidence="7">Leaf</tissue>
    </source>
</reference>
<sequence>MPRKSYRKVSKKEVVSNITTLLIGPAAGAISCTTTFPLEVARKHMQVGALSCRQVYRNMLHALTCILEQGLSGLYRGLGPSCIKLVPAAGIHVLRGKQKNILVENEDEG</sequence>